<evidence type="ECO:0000313" key="2">
    <source>
        <dbReference type="Proteomes" id="UP001295794"/>
    </source>
</evidence>
<reference evidence="1" key="1">
    <citation type="submission" date="2023-11" db="EMBL/GenBank/DDBJ databases">
        <authorList>
            <person name="De Vega J J."/>
            <person name="De Vega J J."/>
        </authorList>
    </citation>
    <scope>NUCLEOTIDE SEQUENCE</scope>
</reference>
<protein>
    <submittedName>
        <fullName evidence="1">Uncharacterized protein</fullName>
    </submittedName>
</protein>
<evidence type="ECO:0000313" key="1">
    <source>
        <dbReference type="EMBL" id="CAK5278277.1"/>
    </source>
</evidence>
<organism evidence="1 2">
    <name type="scientific">Mycena citricolor</name>
    <dbReference type="NCBI Taxonomy" id="2018698"/>
    <lineage>
        <taxon>Eukaryota</taxon>
        <taxon>Fungi</taxon>
        <taxon>Dikarya</taxon>
        <taxon>Basidiomycota</taxon>
        <taxon>Agaricomycotina</taxon>
        <taxon>Agaricomycetes</taxon>
        <taxon>Agaricomycetidae</taxon>
        <taxon>Agaricales</taxon>
        <taxon>Marasmiineae</taxon>
        <taxon>Mycenaceae</taxon>
        <taxon>Mycena</taxon>
    </lineage>
</organism>
<comment type="caution">
    <text evidence="1">The sequence shown here is derived from an EMBL/GenBank/DDBJ whole genome shotgun (WGS) entry which is preliminary data.</text>
</comment>
<proteinExistence type="predicted"/>
<dbReference type="AlphaFoldDB" id="A0AAD2K4D7"/>
<gene>
    <name evidence="1" type="ORF">MYCIT1_LOCUS27567</name>
</gene>
<name>A0AAD2K4D7_9AGAR</name>
<dbReference type="Gene3D" id="3.40.50.720">
    <property type="entry name" value="NAD(P)-binding Rossmann-like Domain"/>
    <property type="match status" value="1"/>
</dbReference>
<dbReference type="Proteomes" id="UP001295794">
    <property type="component" value="Unassembled WGS sequence"/>
</dbReference>
<sequence length="157" mass="16873">MPKCWLGMPANGHACLIASISSQTCQMPIKCPFARGNARLACPKRRSLSNPLILSLLAILTNILNKEESVEAMKSQGILGPDGQPNTQDMQWKTIPEGAATTVAAALDPLLDASPGAYLDDSVVANDKIEEHSADPANAAKLWDVSEEIVRVKFTFE</sequence>
<dbReference type="EMBL" id="CAVNYO010000421">
    <property type="protein sequence ID" value="CAK5278277.1"/>
    <property type="molecule type" value="Genomic_DNA"/>
</dbReference>
<keyword evidence="2" id="KW-1185">Reference proteome</keyword>
<accession>A0AAD2K4D7</accession>